<dbReference type="Gene3D" id="3.30.310.50">
    <property type="entry name" value="Alpha-D-phosphohexomutase, C-terminal domain"/>
    <property type="match status" value="1"/>
</dbReference>
<gene>
    <name evidence="11" type="ORF">GGR31_001436</name>
</gene>
<evidence type="ECO:0000259" key="9">
    <source>
        <dbReference type="Pfam" id="PF02879"/>
    </source>
</evidence>
<comment type="similarity">
    <text evidence="2 7">Belongs to the phosphohexose mutase family.</text>
</comment>
<dbReference type="InterPro" id="IPR005846">
    <property type="entry name" value="A-D-PHexomutase_a/b/a-III"/>
</dbReference>
<evidence type="ECO:0000259" key="8">
    <source>
        <dbReference type="Pfam" id="PF02878"/>
    </source>
</evidence>
<reference evidence="11 12" key="1">
    <citation type="submission" date="2023-07" db="EMBL/GenBank/DDBJ databases">
        <title>Genomic Encyclopedia of Type Strains, Phase IV (KMG-IV): sequencing the most valuable type-strain genomes for metagenomic binning, comparative biology and taxonomic classification.</title>
        <authorList>
            <person name="Goeker M."/>
        </authorList>
    </citation>
    <scope>NUCLEOTIDE SEQUENCE [LARGE SCALE GENOMIC DNA]</scope>
    <source>
        <strain evidence="11 12">DSM 102814</strain>
    </source>
</reference>
<dbReference type="InterPro" id="IPR016066">
    <property type="entry name" value="A-D-PHexomutase_CS"/>
</dbReference>
<feature type="domain" description="Alpha-D-phosphohexomutase alpha/beta/alpha" evidence="9">
    <location>
        <begin position="214"/>
        <end position="310"/>
    </location>
</feature>
<protein>
    <submittedName>
        <fullName evidence="11">Phosphoglucomutase</fullName>
        <ecNumber evidence="11">5.4.2.2</ecNumber>
    </submittedName>
</protein>
<dbReference type="Gene3D" id="3.40.120.10">
    <property type="entry name" value="Alpha-D-Glucose-1,6-Bisphosphate, subunit A, domain 3"/>
    <property type="match status" value="3"/>
</dbReference>
<feature type="domain" description="Alpha-D-phosphohexomutase alpha/beta/alpha" evidence="10">
    <location>
        <begin position="319"/>
        <end position="438"/>
    </location>
</feature>
<evidence type="ECO:0000256" key="2">
    <source>
        <dbReference type="ARBA" id="ARBA00010231"/>
    </source>
</evidence>
<organism evidence="11 12">
    <name type="scientific">Mesonia maritima</name>
    <dbReference type="NCBI Taxonomy" id="1793873"/>
    <lineage>
        <taxon>Bacteria</taxon>
        <taxon>Pseudomonadati</taxon>
        <taxon>Bacteroidota</taxon>
        <taxon>Flavobacteriia</taxon>
        <taxon>Flavobacteriales</taxon>
        <taxon>Flavobacteriaceae</taxon>
        <taxon>Mesonia</taxon>
    </lineage>
</organism>
<dbReference type="EMBL" id="JAVDQA010000003">
    <property type="protein sequence ID" value="MDR6300793.1"/>
    <property type="molecule type" value="Genomic_DNA"/>
</dbReference>
<dbReference type="CDD" id="cd05799">
    <property type="entry name" value="PGM2"/>
    <property type="match status" value="1"/>
</dbReference>
<evidence type="ECO:0000256" key="7">
    <source>
        <dbReference type="RuleBase" id="RU004326"/>
    </source>
</evidence>
<evidence type="ECO:0000256" key="6">
    <source>
        <dbReference type="ARBA" id="ARBA00023235"/>
    </source>
</evidence>
<keyword evidence="5 7" id="KW-0460">Magnesium</keyword>
<keyword evidence="4 7" id="KW-0479">Metal-binding</keyword>
<dbReference type="RefSeq" id="WP_309727690.1">
    <property type="nucleotide sequence ID" value="NZ_JAVDQA010000003.1"/>
</dbReference>
<accession>A0ABU1K8B4</accession>
<comment type="caution">
    <text evidence="11">The sequence shown here is derived from an EMBL/GenBank/DDBJ whole genome shotgun (WGS) entry which is preliminary data.</text>
</comment>
<evidence type="ECO:0000313" key="12">
    <source>
        <dbReference type="Proteomes" id="UP001257659"/>
    </source>
</evidence>
<dbReference type="InterPro" id="IPR005844">
    <property type="entry name" value="A-D-PHexomutase_a/b/a-I"/>
</dbReference>
<keyword evidence="6 11" id="KW-0413">Isomerase</keyword>
<dbReference type="Pfam" id="PF02878">
    <property type="entry name" value="PGM_PMM_I"/>
    <property type="match status" value="1"/>
</dbReference>
<evidence type="ECO:0000256" key="3">
    <source>
        <dbReference type="ARBA" id="ARBA00022553"/>
    </source>
</evidence>
<dbReference type="InterPro" id="IPR005845">
    <property type="entry name" value="A-D-PHexomutase_a/b/a-II"/>
</dbReference>
<dbReference type="Pfam" id="PF02879">
    <property type="entry name" value="PGM_PMM_II"/>
    <property type="match status" value="1"/>
</dbReference>
<dbReference type="EC" id="5.4.2.2" evidence="11"/>
<evidence type="ECO:0000259" key="10">
    <source>
        <dbReference type="Pfam" id="PF02880"/>
    </source>
</evidence>
<sequence length="573" mass="64537">MEDILVKAKHWLSDVFDSNTQQEVQALIENDVNELQDSFYKNLAFGTGGMRGIMGVGTNRINKYTLGKNTQGISNYLKKVFPTEDLKVAIAYDCRHNSKELAQIVANVFSANGIQVYLFSELRPTPELSFTVKELNCQCGIVLTASHNPPEYNGYKVYWKDGGQLVPPQDAEIIQEINALEYHQINFEANTDLIHFIDEEIDQKFIEASLKNGTFNTSAEARKNLKIVFTSLHGTSITLIPKVLEKAGYKNVHVVEKQAEPNGDFPTVKSPNPEEPEALKIALEIAEKENADIVIGTDPDCDRLGIAVRDTNNNMVLLNGNQTMVLMTDFLLKNYQKEKGFKGNEFIASTIVSTPMMEKLAEHYQVECKLGLTGFKWIAKMIKDFPEQHFIGGGEESFGFMVGDFVRDKDAVTATLLACEIASQAKEKNSTLLKELYGLYEKHGYYQEKLISIVKKGITGAEEINKMMINLRENPPQLFNDVKVIRIEDYHTSKANDVLLNTQSDLAIPKSNVLIFYLEDGTKIAARPSGTEPKIKFYISTRSDLIDQKDHKKIKQQLEAKIDSVLSYLDFKE</sequence>
<dbReference type="GO" id="GO:0004614">
    <property type="term" value="F:phosphoglucomutase activity"/>
    <property type="evidence" value="ECO:0007669"/>
    <property type="project" value="UniProtKB-EC"/>
</dbReference>
<dbReference type="PANTHER" id="PTHR45745:SF1">
    <property type="entry name" value="PHOSPHOGLUCOMUTASE 2B-RELATED"/>
    <property type="match status" value="1"/>
</dbReference>
<evidence type="ECO:0000313" key="11">
    <source>
        <dbReference type="EMBL" id="MDR6300793.1"/>
    </source>
</evidence>
<dbReference type="Pfam" id="PF02880">
    <property type="entry name" value="PGM_PMM_III"/>
    <property type="match status" value="1"/>
</dbReference>
<keyword evidence="12" id="KW-1185">Reference proteome</keyword>
<name>A0ABU1K8B4_9FLAO</name>
<dbReference type="PRINTS" id="PR00509">
    <property type="entry name" value="PGMPMM"/>
</dbReference>
<feature type="domain" description="Alpha-D-phosphohexomutase alpha/beta/alpha" evidence="8">
    <location>
        <begin position="44"/>
        <end position="181"/>
    </location>
</feature>
<comment type="cofactor">
    <cofactor evidence="1">
        <name>Mg(2+)</name>
        <dbReference type="ChEBI" id="CHEBI:18420"/>
    </cofactor>
</comment>
<dbReference type="InterPro" id="IPR016055">
    <property type="entry name" value="A-D-PHexomutase_a/b/a-I/II/III"/>
</dbReference>
<proteinExistence type="inferred from homology"/>
<dbReference type="Proteomes" id="UP001257659">
    <property type="component" value="Unassembled WGS sequence"/>
</dbReference>
<keyword evidence="3" id="KW-0597">Phosphoprotein</keyword>
<evidence type="ECO:0000256" key="4">
    <source>
        <dbReference type="ARBA" id="ARBA00022723"/>
    </source>
</evidence>
<dbReference type="SUPFAM" id="SSF53738">
    <property type="entry name" value="Phosphoglucomutase, first 3 domains"/>
    <property type="match status" value="3"/>
</dbReference>
<dbReference type="PROSITE" id="PS00710">
    <property type="entry name" value="PGM_PMM"/>
    <property type="match status" value="1"/>
</dbReference>
<evidence type="ECO:0000256" key="5">
    <source>
        <dbReference type="ARBA" id="ARBA00022842"/>
    </source>
</evidence>
<dbReference type="SUPFAM" id="SSF55957">
    <property type="entry name" value="Phosphoglucomutase, C-terminal domain"/>
    <property type="match status" value="1"/>
</dbReference>
<dbReference type="InterPro" id="IPR036900">
    <property type="entry name" value="A-D-PHexomutase_C_sf"/>
</dbReference>
<dbReference type="PANTHER" id="PTHR45745">
    <property type="entry name" value="PHOSPHOMANNOMUTASE 45A"/>
    <property type="match status" value="1"/>
</dbReference>
<evidence type="ECO:0000256" key="1">
    <source>
        <dbReference type="ARBA" id="ARBA00001946"/>
    </source>
</evidence>
<dbReference type="InterPro" id="IPR005841">
    <property type="entry name" value="Alpha-D-phosphohexomutase_SF"/>
</dbReference>